<reference evidence="1" key="1">
    <citation type="submission" date="2019-12" db="EMBL/GenBank/DDBJ databases">
        <title>Genome sequencing and annotation of Brassica cretica.</title>
        <authorList>
            <person name="Studholme D.J."/>
            <person name="Sarris P.F."/>
        </authorList>
    </citation>
    <scope>NUCLEOTIDE SEQUENCE</scope>
    <source>
        <strain evidence="1">PFS-102/07</strain>
        <tissue evidence="1">Leaf</tissue>
    </source>
</reference>
<proteinExistence type="predicted"/>
<protein>
    <submittedName>
        <fullName evidence="1">Uncharacterized protein</fullName>
    </submittedName>
</protein>
<dbReference type="AlphaFoldDB" id="A0A8S9JQV4"/>
<accession>A0A8S9JQV4</accession>
<dbReference type="EMBL" id="QGKY02000246">
    <property type="protein sequence ID" value="KAF2584139.1"/>
    <property type="molecule type" value="Genomic_DNA"/>
</dbReference>
<evidence type="ECO:0000313" key="1">
    <source>
        <dbReference type="EMBL" id="KAF2584139.1"/>
    </source>
</evidence>
<comment type="caution">
    <text evidence="1">The sequence shown here is derived from an EMBL/GenBank/DDBJ whole genome shotgun (WGS) entry which is preliminary data.</text>
</comment>
<organism evidence="1">
    <name type="scientific">Brassica cretica</name>
    <name type="common">Mustard</name>
    <dbReference type="NCBI Taxonomy" id="69181"/>
    <lineage>
        <taxon>Eukaryota</taxon>
        <taxon>Viridiplantae</taxon>
        <taxon>Streptophyta</taxon>
        <taxon>Embryophyta</taxon>
        <taxon>Tracheophyta</taxon>
        <taxon>Spermatophyta</taxon>
        <taxon>Magnoliopsida</taxon>
        <taxon>eudicotyledons</taxon>
        <taxon>Gunneridae</taxon>
        <taxon>Pentapetalae</taxon>
        <taxon>rosids</taxon>
        <taxon>malvids</taxon>
        <taxon>Brassicales</taxon>
        <taxon>Brassicaceae</taxon>
        <taxon>Brassiceae</taxon>
        <taxon>Brassica</taxon>
    </lineage>
</organism>
<name>A0A8S9JQV4_BRACR</name>
<sequence>MFILNKIGLDPGLGPGLKIPSANTIQERTVLVQREHHLDRTHHLVRVTLKVPPHIFASPAPPCPSRRLPEPRCVSSPLPLIYLCNLCFLFPGGGGAQPRVSGSDLGLGFREAVAREALSNLSRVCLLFSVASGCSGVASQQVRGLGSWIYGLSPKFWNCVARVGCPIRVRLLVSLVRAGDDCSSNLDKLHWIFRLSCSLGGASPEGVLSSCLIVLLSARLNGCIRSRVGGVGGSNLQSSFSVRRHRRLQIPPRGAGVVLLG</sequence>
<gene>
    <name evidence="1" type="ORF">F2Q70_00035430</name>
</gene>